<dbReference type="EC" id="3.1.-.-" evidence="3"/>
<dbReference type="Proteomes" id="UP001193081">
    <property type="component" value="Unassembled WGS sequence"/>
</dbReference>
<dbReference type="SUPFAM" id="SSF50118">
    <property type="entry name" value="Cell growth inhibitor/plasmid maintenance toxic component"/>
    <property type="match status" value="1"/>
</dbReference>
<keyword evidence="3" id="KW-0378">Hydrolase</keyword>
<gene>
    <name evidence="4" type="ORF">EYB53_023495</name>
</gene>
<dbReference type="Pfam" id="PF02452">
    <property type="entry name" value="PemK_toxin"/>
    <property type="match status" value="1"/>
</dbReference>
<keyword evidence="3" id="KW-0540">Nuclease</keyword>
<dbReference type="PIRSF" id="PIRSF033490">
    <property type="entry name" value="MazF"/>
    <property type="match status" value="1"/>
</dbReference>
<protein>
    <recommendedName>
        <fullName evidence="3">mRNA interferase</fullName>
        <ecNumber evidence="3">3.1.-.-</ecNumber>
    </recommendedName>
</protein>
<proteinExistence type="inferred from homology"/>
<comment type="function">
    <text evidence="3">Toxic component of a type II toxin-antitoxin (TA) system.</text>
</comment>
<evidence type="ECO:0000256" key="3">
    <source>
        <dbReference type="PIRNR" id="PIRNR033490"/>
    </source>
</evidence>
<keyword evidence="5" id="KW-1185">Reference proteome</keyword>
<comment type="caution">
    <text evidence="4">The sequence shown here is derived from an EMBL/GenBank/DDBJ whole genome shotgun (WGS) entry which is preliminary data.</text>
</comment>
<dbReference type="InterPro" id="IPR003477">
    <property type="entry name" value="PemK-like"/>
</dbReference>
<dbReference type="PANTHER" id="PTHR33988">
    <property type="entry name" value="ENDORIBONUCLEASE MAZF-RELATED"/>
    <property type="match status" value="1"/>
</dbReference>
<accession>A0ABS4DGY1</accession>
<evidence type="ECO:0000313" key="4">
    <source>
        <dbReference type="EMBL" id="MBP1468699.1"/>
    </source>
</evidence>
<dbReference type="InterPro" id="IPR011067">
    <property type="entry name" value="Plasmid_toxin/cell-grow_inhib"/>
</dbReference>
<evidence type="ECO:0000256" key="1">
    <source>
        <dbReference type="ARBA" id="ARBA00007521"/>
    </source>
</evidence>
<keyword evidence="2" id="KW-1277">Toxin-antitoxin system</keyword>
<sequence>MVMQRGDVWWANLPDASGSGPAFRRPVLLVQADAFTRSRIATVIVAVITSNLRLAAAPGNVVLRARESGLPKDSVINVSQLITLDKTELDEQVGQVLPTTLADVDHGLRVVLDL</sequence>
<keyword evidence="3" id="KW-0255">Endonuclease</keyword>
<dbReference type="EMBL" id="SIJK02000086">
    <property type="protein sequence ID" value="MBP1468699.1"/>
    <property type="molecule type" value="Genomic_DNA"/>
</dbReference>
<dbReference type="Gene3D" id="2.30.30.110">
    <property type="match status" value="1"/>
</dbReference>
<reference evidence="4 5" key="1">
    <citation type="submission" date="2021-03" db="EMBL/GenBank/DDBJ databases">
        <authorList>
            <person name="Grouzdev D.S."/>
        </authorList>
    </citation>
    <scope>NUCLEOTIDE SEQUENCE [LARGE SCALE GENOMIC DNA]</scope>
    <source>
        <strain evidence="4 5">M50-1</strain>
    </source>
</reference>
<dbReference type="PANTHER" id="PTHR33988:SF2">
    <property type="entry name" value="ENDORIBONUCLEASE MAZF"/>
    <property type="match status" value="1"/>
</dbReference>
<name>A0ABS4DGY1_9CHLR</name>
<evidence type="ECO:0000313" key="5">
    <source>
        <dbReference type="Proteomes" id="UP001193081"/>
    </source>
</evidence>
<organism evidence="4 5">
    <name type="scientific">Candidatus Chloroploca mongolica</name>
    <dbReference type="NCBI Taxonomy" id="2528176"/>
    <lineage>
        <taxon>Bacteria</taxon>
        <taxon>Bacillati</taxon>
        <taxon>Chloroflexota</taxon>
        <taxon>Chloroflexia</taxon>
        <taxon>Chloroflexales</taxon>
        <taxon>Chloroflexineae</taxon>
        <taxon>Oscillochloridaceae</taxon>
        <taxon>Candidatus Chloroploca</taxon>
    </lineage>
</organism>
<comment type="similarity">
    <text evidence="1 3">Belongs to the PemK/MazF family.</text>
</comment>
<evidence type="ECO:0000256" key="2">
    <source>
        <dbReference type="ARBA" id="ARBA00022649"/>
    </source>
</evidence>